<proteinExistence type="predicted"/>
<dbReference type="AlphaFoldDB" id="A0A0E9VPN2"/>
<protein>
    <submittedName>
        <fullName evidence="1">Uncharacterized protein</fullName>
    </submittedName>
</protein>
<name>A0A0E9VPN2_ANGAN</name>
<reference evidence="1" key="1">
    <citation type="submission" date="2014-11" db="EMBL/GenBank/DDBJ databases">
        <authorList>
            <person name="Amaro Gonzalez C."/>
        </authorList>
    </citation>
    <scope>NUCLEOTIDE SEQUENCE</scope>
</reference>
<evidence type="ECO:0000313" key="1">
    <source>
        <dbReference type="EMBL" id="JAH79305.1"/>
    </source>
</evidence>
<sequence>MHDKGLCLRSSSRPRWLCMQNVVTPKPHDLKYEATLFVKHHI</sequence>
<reference evidence="1" key="2">
    <citation type="journal article" date="2015" name="Fish Shellfish Immunol.">
        <title>Early steps in the European eel (Anguilla anguilla)-Vibrio vulnificus interaction in the gills: Role of the RtxA13 toxin.</title>
        <authorList>
            <person name="Callol A."/>
            <person name="Pajuelo D."/>
            <person name="Ebbesson L."/>
            <person name="Teles M."/>
            <person name="MacKenzie S."/>
            <person name="Amaro C."/>
        </authorList>
    </citation>
    <scope>NUCLEOTIDE SEQUENCE</scope>
</reference>
<accession>A0A0E9VPN2</accession>
<dbReference type="EMBL" id="GBXM01029272">
    <property type="protein sequence ID" value="JAH79305.1"/>
    <property type="molecule type" value="Transcribed_RNA"/>
</dbReference>
<organism evidence="1">
    <name type="scientific">Anguilla anguilla</name>
    <name type="common">European freshwater eel</name>
    <name type="synonym">Muraena anguilla</name>
    <dbReference type="NCBI Taxonomy" id="7936"/>
    <lineage>
        <taxon>Eukaryota</taxon>
        <taxon>Metazoa</taxon>
        <taxon>Chordata</taxon>
        <taxon>Craniata</taxon>
        <taxon>Vertebrata</taxon>
        <taxon>Euteleostomi</taxon>
        <taxon>Actinopterygii</taxon>
        <taxon>Neopterygii</taxon>
        <taxon>Teleostei</taxon>
        <taxon>Anguilliformes</taxon>
        <taxon>Anguillidae</taxon>
        <taxon>Anguilla</taxon>
    </lineage>
</organism>